<dbReference type="OrthoDB" id="9809785at2"/>
<evidence type="ECO:0000313" key="2">
    <source>
        <dbReference type="Proteomes" id="UP000032611"/>
    </source>
</evidence>
<sequence>MRRRALTIFLVSSGVARLGRAERVLGQYRAFYENFSPGYGFAGIAMLANNNPIGIIFAATGGLPKVGSPCNTNRPGFISPATPTTISRHEINPVWLRNAQKRF</sequence>
<accession>A0A0D5LTK6</accession>
<dbReference type="KEGG" id="mey:TM49_19230"/>
<dbReference type="RefSeq" id="WP_045683612.1">
    <property type="nucleotide sequence ID" value="NZ_CP010803.1"/>
</dbReference>
<dbReference type="PATRIC" id="fig|1486262.3.peg.3980"/>
<keyword evidence="2" id="KW-1185">Reference proteome</keyword>
<gene>
    <name evidence="1" type="ORF">TM49_19230</name>
</gene>
<dbReference type="STRING" id="1486262.TM49_19230"/>
<protein>
    <submittedName>
        <fullName evidence="1">Uncharacterized protein</fullName>
    </submittedName>
</protein>
<dbReference type="HOGENOM" id="CLU_2260370_0_0_5"/>
<reference evidence="1 2" key="1">
    <citation type="journal article" date="2015" name="Genome Announc.">
        <title>Complete genome sequence of Martelella endophytica YC6887, which has antifungal activity associated with a halophyte.</title>
        <authorList>
            <person name="Khan A."/>
            <person name="Khan H."/>
            <person name="Chung E.J."/>
            <person name="Hossain M.T."/>
            <person name="Chung Y.R."/>
        </authorList>
    </citation>
    <scope>NUCLEOTIDE SEQUENCE [LARGE SCALE GENOMIC DNA]</scope>
    <source>
        <strain evidence="1">YC6887</strain>
    </source>
</reference>
<proteinExistence type="predicted"/>
<dbReference type="Proteomes" id="UP000032611">
    <property type="component" value="Chromosome"/>
</dbReference>
<organism evidence="1 2">
    <name type="scientific">Martelella endophytica</name>
    <dbReference type="NCBI Taxonomy" id="1486262"/>
    <lineage>
        <taxon>Bacteria</taxon>
        <taxon>Pseudomonadati</taxon>
        <taxon>Pseudomonadota</taxon>
        <taxon>Alphaproteobacteria</taxon>
        <taxon>Hyphomicrobiales</taxon>
        <taxon>Aurantimonadaceae</taxon>
        <taxon>Martelella</taxon>
    </lineage>
</organism>
<dbReference type="EMBL" id="CP010803">
    <property type="protein sequence ID" value="AJY47315.1"/>
    <property type="molecule type" value="Genomic_DNA"/>
</dbReference>
<dbReference type="AlphaFoldDB" id="A0A0D5LTK6"/>
<name>A0A0D5LTK6_MAREN</name>
<evidence type="ECO:0000313" key="1">
    <source>
        <dbReference type="EMBL" id="AJY47315.1"/>
    </source>
</evidence>